<dbReference type="InterPro" id="IPR001060">
    <property type="entry name" value="FCH_dom"/>
</dbReference>
<dbReference type="Gene3D" id="2.30.30.40">
    <property type="entry name" value="SH3 Domains"/>
    <property type="match status" value="1"/>
</dbReference>
<dbReference type="SMART" id="SM00055">
    <property type="entry name" value="FCH"/>
    <property type="match status" value="1"/>
</dbReference>
<dbReference type="EMBL" id="JARTCD010000020">
    <property type="protein sequence ID" value="KAJ8659076.1"/>
    <property type="molecule type" value="Genomic_DNA"/>
</dbReference>
<evidence type="ECO:0000256" key="3">
    <source>
        <dbReference type="ARBA" id="ARBA00022490"/>
    </source>
</evidence>
<feature type="compositionally biased region" description="Low complexity" evidence="8">
    <location>
        <begin position="328"/>
        <end position="342"/>
    </location>
</feature>
<feature type="compositionally biased region" description="Low complexity" evidence="8">
    <location>
        <begin position="425"/>
        <end position="434"/>
    </location>
</feature>
<dbReference type="PROSITE" id="PS50002">
    <property type="entry name" value="SH3"/>
    <property type="match status" value="1"/>
</dbReference>
<evidence type="ECO:0000256" key="8">
    <source>
        <dbReference type="SAM" id="MobiDB-lite"/>
    </source>
</evidence>
<dbReference type="GO" id="GO:0005886">
    <property type="term" value="C:plasma membrane"/>
    <property type="evidence" value="ECO:0007669"/>
    <property type="project" value="TreeGrafter"/>
</dbReference>
<feature type="domain" description="SH3" evidence="9">
    <location>
        <begin position="494"/>
        <end position="560"/>
    </location>
</feature>
<dbReference type="GO" id="GO:0032153">
    <property type="term" value="C:cell division site"/>
    <property type="evidence" value="ECO:0007669"/>
    <property type="project" value="TreeGrafter"/>
</dbReference>
<keyword evidence="5" id="KW-0206">Cytoskeleton</keyword>
<dbReference type="RefSeq" id="XP_058343989.1">
    <property type="nucleotide sequence ID" value="XM_058485162.1"/>
</dbReference>
<dbReference type="InterPro" id="IPR027267">
    <property type="entry name" value="AH/BAR_dom_sf"/>
</dbReference>
<keyword evidence="2 6" id="KW-0728">SH3 domain</keyword>
<accession>A0AAD7XZT5</accession>
<gene>
    <name evidence="11" type="ORF">O0I10_005114</name>
</gene>
<dbReference type="InterPro" id="IPR036028">
    <property type="entry name" value="SH3-like_dom_sf"/>
</dbReference>
<name>A0AAD7XZT5_9FUNG</name>
<keyword evidence="7" id="KW-0175">Coiled coil</keyword>
<evidence type="ECO:0000256" key="1">
    <source>
        <dbReference type="ARBA" id="ARBA00004245"/>
    </source>
</evidence>
<dbReference type="PANTHER" id="PTHR23065:SF7">
    <property type="entry name" value="NOSTRIN, ISOFORM H"/>
    <property type="match status" value="1"/>
</dbReference>
<dbReference type="PANTHER" id="PTHR23065">
    <property type="entry name" value="PROLINE-SERINE-THREONINE PHOSPHATASE INTERACTING PROTEIN 1"/>
    <property type="match status" value="1"/>
</dbReference>
<evidence type="ECO:0000259" key="9">
    <source>
        <dbReference type="PROSITE" id="PS50002"/>
    </source>
</evidence>
<organism evidence="11 12">
    <name type="scientific">Lichtheimia ornata</name>
    <dbReference type="NCBI Taxonomy" id="688661"/>
    <lineage>
        <taxon>Eukaryota</taxon>
        <taxon>Fungi</taxon>
        <taxon>Fungi incertae sedis</taxon>
        <taxon>Mucoromycota</taxon>
        <taxon>Mucoromycotina</taxon>
        <taxon>Mucoromycetes</taxon>
        <taxon>Mucorales</taxon>
        <taxon>Lichtheimiaceae</taxon>
        <taxon>Lichtheimia</taxon>
    </lineage>
</organism>
<dbReference type="CDD" id="cd00174">
    <property type="entry name" value="SH3"/>
    <property type="match status" value="1"/>
</dbReference>
<evidence type="ECO:0000256" key="2">
    <source>
        <dbReference type="ARBA" id="ARBA00022443"/>
    </source>
</evidence>
<dbReference type="Pfam" id="PF00018">
    <property type="entry name" value="SH3_1"/>
    <property type="match status" value="1"/>
</dbReference>
<dbReference type="Proteomes" id="UP001234581">
    <property type="component" value="Unassembled WGS sequence"/>
</dbReference>
<comment type="caution">
    <text evidence="11">The sequence shown here is derived from an EMBL/GenBank/DDBJ whole genome shotgun (WGS) entry which is preliminary data.</text>
</comment>
<dbReference type="SUPFAM" id="SSF103657">
    <property type="entry name" value="BAR/IMD domain-like"/>
    <property type="match status" value="1"/>
</dbReference>
<keyword evidence="3" id="KW-0963">Cytoplasm</keyword>
<sequence>MTPSLSIPKTFANNFWGKEDAGYNVLMHKMNMAKKTCDDLKSFYNTKASLHEDLAKKLLKQTKTELGREETGTLGMLLASTQKQMESSAQAHQELARKIRVELELPLDNFILEQKDKRKLYQTNVDKAHRNKNLHASHVNKAKEKYEAECAKKVSLEHQIASATGSKDMDRLQFKVERSKNEIRTLGKYMLGCYYKEYKDACAKLTDATALWNHEWKIACDRFQEMEEKRVEFLHHSMCIYINILSTTSGQEQESYEQFWKALDVCDPKTDVEKFIDEKGTGNMIPEPPVYVNYFDDPAKTLPRYQVAQFPTGHDEILSTAPLPQTPATISSKTTTARRTASYCEPRRRSSQHQQRQQQHPKELPKAVEERKVHLYASGSCRGEYKKPAPASRSQDVDNVDDECIDPRAQVVMAIGNNRFEVDHQQPPVSQQQRPKPRRRRTMRTSLDMEEAFNDSIRGLLQELGVQRKQATTTIEQEEYHHHHPPSQQQEQEQQVIWARALYDYHSDHPDDLSIKRGTWLAIVQNDHKDWWVAHKWDESINALQDTCGYVASSFVQVVP</sequence>
<reference evidence="11 12" key="1">
    <citation type="submission" date="2023-03" db="EMBL/GenBank/DDBJ databases">
        <title>Genome sequence of Lichtheimia ornata CBS 291.66.</title>
        <authorList>
            <person name="Mohabir J.T."/>
            <person name="Shea T.P."/>
            <person name="Kurbessoian T."/>
            <person name="Berby B."/>
            <person name="Fontaine J."/>
            <person name="Livny J."/>
            <person name="Gnirke A."/>
            <person name="Stajich J.E."/>
            <person name="Cuomo C.A."/>
        </authorList>
    </citation>
    <scope>NUCLEOTIDE SEQUENCE [LARGE SCALE GENOMIC DNA]</scope>
    <source>
        <strain evidence="11">CBS 291.66</strain>
    </source>
</reference>
<evidence type="ECO:0000256" key="5">
    <source>
        <dbReference type="ARBA" id="ARBA00023212"/>
    </source>
</evidence>
<dbReference type="GeneID" id="83212527"/>
<evidence type="ECO:0000259" key="10">
    <source>
        <dbReference type="PROSITE" id="PS51741"/>
    </source>
</evidence>
<feature type="compositionally biased region" description="Basic and acidic residues" evidence="8">
    <location>
        <begin position="360"/>
        <end position="369"/>
    </location>
</feature>
<dbReference type="PROSITE" id="PS51741">
    <property type="entry name" value="F_BAR"/>
    <property type="match status" value="1"/>
</dbReference>
<evidence type="ECO:0000256" key="7">
    <source>
        <dbReference type="PROSITE-ProRule" id="PRU01077"/>
    </source>
</evidence>
<dbReference type="SUPFAM" id="SSF50044">
    <property type="entry name" value="SH3-domain"/>
    <property type="match status" value="1"/>
</dbReference>
<evidence type="ECO:0000313" key="12">
    <source>
        <dbReference type="Proteomes" id="UP001234581"/>
    </source>
</evidence>
<dbReference type="AlphaFoldDB" id="A0AAD7XZT5"/>
<evidence type="ECO:0000256" key="4">
    <source>
        <dbReference type="ARBA" id="ARBA00022553"/>
    </source>
</evidence>
<dbReference type="Pfam" id="PF00611">
    <property type="entry name" value="FCH"/>
    <property type="match status" value="1"/>
</dbReference>
<evidence type="ECO:0008006" key="13">
    <source>
        <dbReference type="Google" id="ProtNLM"/>
    </source>
</evidence>
<keyword evidence="12" id="KW-1185">Reference proteome</keyword>
<evidence type="ECO:0000256" key="6">
    <source>
        <dbReference type="PROSITE-ProRule" id="PRU00192"/>
    </source>
</evidence>
<dbReference type="InterPro" id="IPR031160">
    <property type="entry name" value="F_BAR_dom"/>
</dbReference>
<feature type="region of interest" description="Disordered" evidence="8">
    <location>
        <begin position="419"/>
        <end position="442"/>
    </location>
</feature>
<feature type="domain" description="F-BAR" evidence="10">
    <location>
        <begin position="8"/>
        <end position="271"/>
    </location>
</feature>
<proteinExistence type="predicted"/>
<keyword evidence="4" id="KW-0597">Phosphoprotein</keyword>
<dbReference type="GO" id="GO:0030864">
    <property type="term" value="C:cortical actin cytoskeleton"/>
    <property type="evidence" value="ECO:0007669"/>
    <property type="project" value="UniProtKB-ARBA"/>
</dbReference>
<dbReference type="InterPro" id="IPR001452">
    <property type="entry name" value="SH3_domain"/>
</dbReference>
<evidence type="ECO:0000313" key="11">
    <source>
        <dbReference type="EMBL" id="KAJ8659076.1"/>
    </source>
</evidence>
<dbReference type="SMART" id="SM00326">
    <property type="entry name" value="SH3"/>
    <property type="match status" value="1"/>
</dbReference>
<protein>
    <recommendedName>
        <fullName evidence="13">F-BAR domain-containing protein</fullName>
    </recommendedName>
</protein>
<comment type="subcellular location">
    <subcellularLocation>
        <location evidence="1">Cytoplasm</location>
        <location evidence="1">Cytoskeleton</location>
    </subcellularLocation>
</comment>
<feature type="region of interest" description="Disordered" evidence="8">
    <location>
        <begin position="316"/>
        <end position="369"/>
    </location>
</feature>
<dbReference type="Gene3D" id="1.20.1270.60">
    <property type="entry name" value="Arfaptin homology (AH) domain/BAR domain"/>
    <property type="match status" value="1"/>
</dbReference>
<dbReference type="GO" id="GO:0030036">
    <property type="term" value="P:actin cytoskeleton organization"/>
    <property type="evidence" value="ECO:0007669"/>
    <property type="project" value="UniProtKB-ARBA"/>
</dbReference>